<dbReference type="InterPro" id="IPR003838">
    <property type="entry name" value="ABC3_permease_C"/>
</dbReference>
<evidence type="ECO:0000256" key="6">
    <source>
        <dbReference type="ARBA" id="ARBA00022692"/>
    </source>
</evidence>
<evidence type="ECO:0000259" key="13">
    <source>
        <dbReference type="Pfam" id="PF18075"/>
    </source>
</evidence>
<name>A0AAU9ECY9_9BACT</name>
<keyword evidence="4 10" id="KW-1003">Cell membrane</keyword>
<comment type="similarity">
    <text evidence="2 10">Belongs to the ABC-4 integral membrane protein family. FtsX subfamily.</text>
</comment>
<keyword evidence="9 10" id="KW-0131">Cell cycle</keyword>
<dbReference type="PANTHER" id="PTHR47755:SF1">
    <property type="entry name" value="CELL DIVISION PROTEIN FTSX"/>
    <property type="match status" value="1"/>
</dbReference>
<keyword evidence="5 10" id="KW-0132">Cell division</keyword>
<dbReference type="Pfam" id="PF18075">
    <property type="entry name" value="FtsX_ECD"/>
    <property type="match status" value="1"/>
</dbReference>
<evidence type="ECO:0000256" key="9">
    <source>
        <dbReference type="ARBA" id="ARBA00023306"/>
    </source>
</evidence>
<keyword evidence="8 10" id="KW-0472">Membrane</keyword>
<evidence type="ECO:0000256" key="11">
    <source>
        <dbReference type="SAM" id="Phobius"/>
    </source>
</evidence>
<dbReference type="InterPro" id="IPR040690">
    <property type="entry name" value="FtsX_ECD"/>
</dbReference>
<evidence type="ECO:0000256" key="5">
    <source>
        <dbReference type="ARBA" id="ARBA00022618"/>
    </source>
</evidence>
<dbReference type="KEGG" id="dmp:FAK_20820"/>
<comment type="subcellular location">
    <subcellularLocation>
        <location evidence="1">Cell membrane</location>
        <topology evidence="1">Multi-pass membrane protein</topology>
    </subcellularLocation>
</comment>
<evidence type="ECO:0000313" key="14">
    <source>
        <dbReference type="EMBL" id="BEQ15016.1"/>
    </source>
</evidence>
<feature type="domain" description="ABC3 transporter permease C-terminal" evidence="12">
    <location>
        <begin position="173"/>
        <end position="287"/>
    </location>
</feature>
<keyword evidence="7 11" id="KW-1133">Transmembrane helix</keyword>
<evidence type="ECO:0000256" key="8">
    <source>
        <dbReference type="ARBA" id="ARBA00023136"/>
    </source>
</evidence>
<dbReference type="PIRSF" id="PIRSF003097">
    <property type="entry name" value="FtsX"/>
    <property type="match status" value="1"/>
</dbReference>
<dbReference type="EMBL" id="AP028679">
    <property type="protein sequence ID" value="BEQ15016.1"/>
    <property type="molecule type" value="Genomic_DNA"/>
</dbReference>
<gene>
    <name evidence="14" type="ORF">FAK_20820</name>
</gene>
<feature type="transmembrane region" description="Helical" evidence="11">
    <location>
        <begin position="221"/>
        <end position="244"/>
    </location>
</feature>
<sequence>MKRRGVIGRAWRQMGEDPWLQAVAISTMVVALAIMGAYLALCFNLSQAAGRLLTGPTLLALTKPGLSKEEGRALAARLAGLPGVSSATYVDKQQAMERFRRQLGPQSELLDDLESNPLPNAVELVLPPDSAASPALSRQIKQVDGVGEVVRGRPWLRRLDRAYAVGGELALALGILLFLGVVLVFSNTVRLAVHARRSELEIMALVGAGSGYMRGPFLVEAMLQGLIAAALASLLLWGLFAFLAAPGALPWGINLGQILAFPPLLPPVLAGLAVLSGLLGGFLGVGRSLHPREVL</sequence>
<keyword evidence="6 11" id="KW-0812">Transmembrane</keyword>
<evidence type="ECO:0000259" key="12">
    <source>
        <dbReference type="Pfam" id="PF02687"/>
    </source>
</evidence>
<evidence type="ECO:0000256" key="7">
    <source>
        <dbReference type="ARBA" id="ARBA00022989"/>
    </source>
</evidence>
<feature type="domain" description="FtsX extracellular" evidence="13">
    <location>
        <begin position="63"/>
        <end position="149"/>
    </location>
</feature>
<dbReference type="GO" id="GO:0005886">
    <property type="term" value="C:plasma membrane"/>
    <property type="evidence" value="ECO:0007669"/>
    <property type="project" value="UniProtKB-SubCell"/>
</dbReference>
<dbReference type="Pfam" id="PF02687">
    <property type="entry name" value="FtsX"/>
    <property type="match status" value="1"/>
</dbReference>
<evidence type="ECO:0000313" key="15">
    <source>
        <dbReference type="Proteomes" id="UP001366166"/>
    </source>
</evidence>
<evidence type="ECO:0000256" key="3">
    <source>
        <dbReference type="ARBA" id="ARBA00021907"/>
    </source>
</evidence>
<evidence type="ECO:0000256" key="4">
    <source>
        <dbReference type="ARBA" id="ARBA00022475"/>
    </source>
</evidence>
<dbReference type="Proteomes" id="UP001366166">
    <property type="component" value="Chromosome"/>
</dbReference>
<evidence type="ECO:0000256" key="10">
    <source>
        <dbReference type="PIRNR" id="PIRNR003097"/>
    </source>
</evidence>
<accession>A0AAU9ECY9</accession>
<dbReference type="RefSeq" id="WP_338598828.1">
    <property type="nucleotide sequence ID" value="NZ_AP028679.1"/>
</dbReference>
<protein>
    <recommendedName>
        <fullName evidence="3 10">Cell division protein FtsX</fullName>
    </recommendedName>
</protein>
<evidence type="ECO:0000256" key="2">
    <source>
        <dbReference type="ARBA" id="ARBA00007379"/>
    </source>
</evidence>
<feature type="transmembrane region" description="Helical" evidence="11">
    <location>
        <begin position="169"/>
        <end position="193"/>
    </location>
</feature>
<dbReference type="PANTHER" id="PTHR47755">
    <property type="entry name" value="CELL DIVISION PROTEIN FTSX"/>
    <property type="match status" value="1"/>
</dbReference>
<keyword evidence="15" id="KW-1185">Reference proteome</keyword>
<proteinExistence type="inferred from homology"/>
<dbReference type="Gene3D" id="3.30.70.3040">
    <property type="match status" value="1"/>
</dbReference>
<feature type="transmembrane region" description="Helical" evidence="11">
    <location>
        <begin position="20"/>
        <end position="41"/>
    </location>
</feature>
<evidence type="ECO:0000256" key="1">
    <source>
        <dbReference type="ARBA" id="ARBA00004651"/>
    </source>
</evidence>
<dbReference type="InterPro" id="IPR004513">
    <property type="entry name" value="FtsX"/>
</dbReference>
<reference evidence="15" key="1">
    <citation type="journal article" date="2023" name="Arch. Microbiol.">
        <title>Desulfoferula mesophilus gen. nov. sp. nov., a mesophilic sulfate-reducing bacterium isolated from a brackish lake sediment.</title>
        <authorList>
            <person name="Watanabe T."/>
            <person name="Yabe T."/>
            <person name="Tsuji J.M."/>
            <person name="Fukui M."/>
        </authorList>
    </citation>
    <scope>NUCLEOTIDE SEQUENCE [LARGE SCALE GENOMIC DNA]</scope>
    <source>
        <strain evidence="15">12FAK</strain>
    </source>
</reference>
<dbReference type="GO" id="GO:0051301">
    <property type="term" value="P:cell division"/>
    <property type="evidence" value="ECO:0007669"/>
    <property type="project" value="UniProtKB-KW"/>
</dbReference>
<dbReference type="AlphaFoldDB" id="A0AAU9ECY9"/>
<feature type="transmembrane region" description="Helical" evidence="11">
    <location>
        <begin position="264"/>
        <end position="285"/>
    </location>
</feature>
<organism evidence="14 15">
    <name type="scientific">Desulfoferula mesophila</name>
    <dbReference type="NCBI Taxonomy" id="3058419"/>
    <lineage>
        <taxon>Bacteria</taxon>
        <taxon>Pseudomonadati</taxon>
        <taxon>Thermodesulfobacteriota</taxon>
        <taxon>Desulfarculia</taxon>
        <taxon>Desulfarculales</taxon>
        <taxon>Desulfarculaceae</taxon>
        <taxon>Desulfoferula</taxon>
    </lineage>
</organism>
<dbReference type="GO" id="GO:0032153">
    <property type="term" value="C:cell division site"/>
    <property type="evidence" value="ECO:0007669"/>
    <property type="project" value="TreeGrafter"/>
</dbReference>